<gene>
    <name evidence="2" type="ORF">M441DRAFT_380383</name>
</gene>
<dbReference type="InterPro" id="IPR016181">
    <property type="entry name" value="Acyl_CoA_acyltransferase"/>
</dbReference>
<sequence length="538" mass="59060">MSTGAFWPSGNTPNFYPSEVSERPSATVVWDYQNCIPLVRIPSWNGPIALITPVVVPPAGNDPADNRDPFEIFGQSLSSRDFSIRHVPYTKNQGITGVHLAFIRRARVVIFVITHLDGPGFPLQLGFAELVAQICESRPLIILACCNIAGHNIPSTYFQTLVHVSGYANHELLVAASLFLDGGVGFTAPHANIGTSASGQNQILDVESAWSVRPWVAERDLLETCALWQQCLPYPFHLNPATLGPLLKRDGYALHYVVRDPVNASLVGFCAAYATFADSFDVALVGSIAAVIVHAAYRGRGIGSSLHDAAMSRLQRVRGVQRLRLGTTFPRLLCGVPVEMNYVDQWFERRGWPVSTQGHGGQGSLVADWILRFMDLPSMSLYSVGLGFRQCVDSDAEQVLSIEDRQPATSTHSHGWYDLYAQTLRQGYIGDIIVAYENDTIVATAVIYTPGEQSPAALDIPWPATLSNSIGGVTCICIKDANNSREIILTELIFACSRALSQRGMTGMFLDGVSRGEAEIIPLGFQKWMQYRDVWREM</sequence>
<dbReference type="CDD" id="cd04301">
    <property type="entry name" value="NAT_SF"/>
    <property type="match status" value="1"/>
</dbReference>
<dbReference type="InterPro" id="IPR000182">
    <property type="entry name" value="GNAT_dom"/>
</dbReference>
<name>A0A2T3ZAZ9_TRIA4</name>
<reference evidence="2 3" key="1">
    <citation type="submission" date="2016-07" db="EMBL/GenBank/DDBJ databases">
        <title>Multiple horizontal gene transfer events from other fungi enriched the ability of initially mycotrophic Trichoderma (Ascomycota) to feed on dead plant biomass.</title>
        <authorList>
            <consortium name="DOE Joint Genome Institute"/>
            <person name="Aerts A."/>
            <person name="Atanasova L."/>
            <person name="Chenthamara K."/>
            <person name="Zhang J."/>
            <person name="Grujic M."/>
            <person name="Henrissat B."/>
            <person name="Kuo A."/>
            <person name="Salamov A."/>
            <person name="Lipzen A."/>
            <person name="Labutti K."/>
            <person name="Barry K."/>
            <person name="Miao Y."/>
            <person name="Rahimi M.J."/>
            <person name="Shen Q."/>
            <person name="Grigoriev I.V."/>
            <person name="Kubicek C.P."/>
            <person name="Druzhinina I.S."/>
        </authorList>
    </citation>
    <scope>NUCLEOTIDE SEQUENCE [LARGE SCALE GENOMIC DNA]</scope>
    <source>
        <strain evidence="2 3">CBS 433.97</strain>
    </source>
</reference>
<dbReference type="Proteomes" id="UP000240493">
    <property type="component" value="Unassembled WGS sequence"/>
</dbReference>
<dbReference type="OrthoDB" id="47059at2759"/>
<evidence type="ECO:0000259" key="1">
    <source>
        <dbReference type="PROSITE" id="PS51186"/>
    </source>
</evidence>
<accession>A0A2T3ZAZ9</accession>
<organism evidence="2 3">
    <name type="scientific">Trichoderma asperellum (strain ATCC 204424 / CBS 433.97 / NBRC 101777)</name>
    <dbReference type="NCBI Taxonomy" id="1042311"/>
    <lineage>
        <taxon>Eukaryota</taxon>
        <taxon>Fungi</taxon>
        <taxon>Dikarya</taxon>
        <taxon>Ascomycota</taxon>
        <taxon>Pezizomycotina</taxon>
        <taxon>Sordariomycetes</taxon>
        <taxon>Hypocreomycetidae</taxon>
        <taxon>Hypocreales</taxon>
        <taxon>Hypocreaceae</taxon>
        <taxon>Trichoderma</taxon>
    </lineage>
</organism>
<dbReference type="Pfam" id="PF00583">
    <property type="entry name" value="Acetyltransf_1"/>
    <property type="match status" value="1"/>
</dbReference>
<dbReference type="AlphaFoldDB" id="A0A2T3ZAZ9"/>
<evidence type="ECO:0000313" key="2">
    <source>
        <dbReference type="EMBL" id="PTB41977.1"/>
    </source>
</evidence>
<proteinExistence type="predicted"/>
<dbReference type="PROSITE" id="PS51186">
    <property type="entry name" value="GNAT"/>
    <property type="match status" value="1"/>
</dbReference>
<dbReference type="SUPFAM" id="SSF55729">
    <property type="entry name" value="Acyl-CoA N-acyltransferases (Nat)"/>
    <property type="match status" value="1"/>
</dbReference>
<dbReference type="GO" id="GO:0016747">
    <property type="term" value="F:acyltransferase activity, transferring groups other than amino-acyl groups"/>
    <property type="evidence" value="ECO:0007669"/>
    <property type="project" value="InterPro"/>
</dbReference>
<dbReference type="Gene3D" id="3.40.630.30">
    <property type="match status" value="1"/>
</dbReference>
<feature type="domain" description="N-acetyltransferase" evidence="1">
    <location>
        <begin position="210"/>
        <end position="409"/>
    </location>
</feature>
<protein>
    <recommendedName>
        <fullName evidence="1">N-acetyltransferase domain-containing protein</fullName>
    </recommendedName>
</protein>
<evidence type="ECO:0000313" key="3">
    <source>
        <dbReference type="Proteomes" id="UP000240493"/>
    </source>
</evidence>
<keyword evidence="3" id="KW-1185">Reference proteome</keyword>
<dbReference type="EMBL" id="KZ679260">
    <property type="protein sequence ID" value="PTB41977.1"/>
    <property type="molecule type" value="Genomic_DNA"/>
</dbReference>